<feature type="transmembrane region" description="Helical" evidence="1">
    <location>
        <begin position="136"/>
        <end position="159"/>
    </location>
</feature>
<dbReference type="InterPro" id="IPR021683">
    <property type="entry name" value="DUF3267"/>
</dbReference>
<feature type="transmembrane region" description="Helical" evidence="1">
    <location>
        <begin position="39"/>
        <end position="64"/>
    </location>
</feature>
<dbReference type="OrthoDB" id="1778118at2"/>
<protein>
    <submittedName>
        <fullName evidence="2">Putative zincin peptidase</fullName>
    </submittedName>
</protein>
<dbReference type="AlphaFoldDB" id="A0A1I1JT31"/>
<evidence type="ECO:0000256" key="1">
    <source>
        <dbReference type="SAM" id="Phobius"/>
    </source>
</evidence>
<gene>
    <name evidence="2" type="ORF">SAMN05421842_104158</name>
</gene>
<name>A0A1I1JT31_9CLOT</name>
<dbReference type="EMBL" id="FOMG01000004">
    <property type="protein sequence ID" value="SFC51676.1"/>
    <property type="molecule type" value="Genomic_DNA"/>
</dbReference>
<feature type="transmembrane region" description="Helical" evidence="1">
    <location>
        <begin position="165"/>
        <end position="189"/>
    </location>
</feature>
<dbReference type="Pfam" id="PF11667">
    <property type="entry name" value="DUF3267"/>
    <property type="match status" value="1"/>
</dbReference>
<evidence type="ECO:0000313" key="2">
    <source>
        <dbReference type="EMBL" id="SFC51676.1"/>
    </source>
</evidence>
<reference evidence="2 3" key="1">
    <citation type="submission" date="2016-10" db="EMBL/GenBank/DDBJ databases">
        <authorList>
            <person name="de Groot N.N."/>
        </authorList>
    </citation>
    <scope>NUCLEOTIDE SEQUENCE [LARGE SCALE GENOMIC DNA]</scope>
    <source>
        <strain evidence="2 3">DSM 12992</strain>
    </source>
</reference>
<keyword evidence="1" id="KW-1133">Transmembrane helix</keyword>
<dbReference type="Proteomes" id="UP000199263">
    <property type="component" value="Unassembled WGS sequence"/>
</dbReference>
<organism evidence="2 3">
    <name type="scientific">Clostridium uliginosum</name>
    <dbReference type="NCBI Taxonomy" id="119641"/>
    <lineage>
        <taxon>Bacteria</taxon>
        <taxon>Bacillati</taxon>
        <taxon>Bacillota</taxon>
        <taxon>Clostridia</taxon>
        <taxon>Eubacteriales</taxon>
        <taxon>Clostridiaceae</taxon>
        <taxon>Clostridium</taxon>
    </lineage>
</organism>
<evidence type="ECO:0000313" key="3">
    <source>
        <dbReference type="Proteomes" id="UP000199263"/>
    </source>
</evidence>
<keyword evidence="1" id="KW-0472">Membrane</keyword>
<sequence length="209" mass="23762">MLREVITVKIRNKIPTHNEEKNALLLKDGWILIKEPKNIIMSIIFSIPLMIILGLISVCIINLFSPITLENFGINLNNISITINIVDIIIFIIFIYIHELIHLIFIPNFLNSDNTFLGLTWFGGYAYTEEIITKKIYILIAVMPFLLISVISILILGPMGYLTPIIKFICIFNAVGSSVDFFNILLVSIQVPNKSKIVMNGQLSYYKTN</sequence>
<keyword evidence="3" id="KW-1185">Reference proteome</keyword>
<proteinExistence type="predicted"/>
<feature type="transmembrane region" description="Helical" evidence="1">
    <location>
        <begin position="76"/>
        <end position="97"/>
    </location>
</feature>
<keyword evidence="1" id="KW-0812">Transmembrane</keyword>
<accession>A0A1I1JT31</accession>